<evidence type="ECO:0000313" key="3">
    <source>
        <dbReference type="Proteomes" id="UP000183952"/>
    </source>
</evidence>
<sequence>MWGIVKLELKNFFKDKKNYVPIIILLFIIGIFVFKNMEYEKDNKHLYSRRLENMFIDIEHEYENKIKMGISQDMPLMKNLETQGKLTNNLRRAINKRDSKKYLESSIAWCKHNISMIDKGEIYSHMKDKTYYEVRMKQNEFLLKNDIEPMDDGCYMSGFNFLRLIGSNVVFVIILALLAYIGSSAYASEAQYKTYKLLYTQSVKKSSIFMGKLLGKFIISVTAVALTLSISTVVLGIVKGFGTLNYPIPYISQGSIVIITLGHYLAKQVLLLLGVILFVNLLGIIISMFIGNVTSSLITTMVVIGLGYLLCSIDSMASFTKYLPFSALQPLKILGGVAIENGIANYSPLMISSNLVTVMCFLYSILLFFAGIFIVTNKNHMK</sequence>
<organism evidence="2 3">
    <name type="scientific">Hathewaya proteolytica DSM 3090</name>
    <dbReference type="NCBI Taxonomy" id="1121331"/>
    <lineage>
        <taxon>Bacteria</taxon>
        <taxon>Bacillati</taxon>
        <taxon>Bacillota</taxon>
        <taxon>Clostridia</taxon>
        <taxon>Eubacteriales</taxon>
        <taxon>Clostridiaceae</taxon>
        <taxon>Hathewaya</taxon>
    </lineage>
</organism>
<feature type="transmembrane region" description="Helical" evidence="1">
    <location>
        <begin position="355"/>
        <end position="376"/>
    </location>
</feature>
<feature type="transmembrane region" description="Helical" evidence="1">
    <location>
        <begin position="213"/>
        <end position="238"/>
    </location>
</feature>
<dbReference type="GO" id="GO:0140359">
    <property type="term" value="F:ABC-type transporter activity"/>
    <property type="evidence" value="ECO:0007669"/>
    <property type="project" value="InterPro"/>
</dbReference>
<evidence type="ECO:0000256" key="1">
    <source>
        <dbReference type="SAM" id="Phobius"/>
    </source>
</evidence>
<dbReference type="Proteomes" id="UP000183952">
    <property type="component" value="Unassembled WGS sequence"/>
</dbReference>
<keyword evidence="3" id="KW-1185">Reference proteome</keyword>
<keyword evidence="1" id="KW-1133">Transmembrane helix</keyword>
<keyword evidence="1" id="KW-0812">Transmembrane</keyword>
<dbReference type="GO" id="GO:0005886">
    <property type="term" value="C:plasma membrane"/>
    <property type="evidence" value="ECO:0007669"/>
    <property type="project" value="UniProtKB-SubCell"/>
</dbReference>
<accession>A0A1M6PH46</accession>
<evidence type="ECO:0000313" key="2">
    <source>
        <dbReference type="EMBL" id="SHK07253.1"/>
    </source>
</evidence>
<name>A0A1M6PH46_9CLOT</name>
<dbReference type="EMBL" id="FRAD01000013">
    <property type="protein sequence ID" value="SHK07253.1"/>
    <property type="molecule type" value="Genomic_DNA"/>
</dbReference>
<dbReference type="AlphaFoldDB" id="A0A1M6PH46"/>
<proteinExistence type="predicted"/>
<feature type="transmembrane region" description="Helical" evidence="1">
    <location>
        <begin position="269"/>
        <end position="291"/>
    </location>
</feature>
<dbReference type="Pfam" id="PF12679">
    <property type="entry name" value="ABC2_membrane_2"/>
    <property type="match status" value="1"/>
</dbReference>
<gene>
    <name evidence="2" type="ORF">SAMN02745248_01698</name>
</gene>
<dbReference type="STRING" id="1121331.SAMN02745248_01698"/>
<protein>
    <submittedName>
        <fullName evidence="2">ABC-2 family transporter protein</fullName>
    </submittedName>
</protein>
<reference evidence="2 3" key="1">
    <citation type="submission" date="2016-11" db="EMBL/GenBank/DDBJ databases">
        <authorList>
            <person name="Jaros S."/>
            <person name="Januszkiewicz K."/>
            <person name="Wedrychowicz H."/>
        </authorList>
    </citation>
    <scope>NUCLEOTIDE SEQUENCE [LARGE SCALE GENOMIC DNA]</scope>
    <source>
        <strain evidence="2 3">DSM 3090</strain>
    </source>
</reference>
<feature type="transmembrane region" description="Helical" evidence="1">
    <location>
        <begin position="297"/>
        <end position="319"/>
    </location>
</feature>
<keyword evidence="1" id="KW-0472">Membrane</keyword>
<feature type="transmembrane region" description="Helical" evidence="1">
    <location>
        <begin position="244"/>
        <end position="262"/>
    </location>
</feature>
<feature type="transmembrane region" description="Helical" evidence="1">
    <location>
        <begin position="165"/>
        <end position="187"/>
    </location>
</feature>
<dbReference type="RefSeq" id="WP_072903668.1">
    <property type="nucleotide sequence ID" value="NZ_FRAD01000013.1"/>
</dbReference>
<dbReference type="PANTHER" id="PTHR43471">
    <property type="entry name" value="ABC TRANSPORTER PERMEASE"/>
    <property type="match status" value="1"/>
</dbReference>
<dbReference type="OrthoDB" id="2024038at2"/>
<feature type="transmembrane region" description="Helical" evidence="1">
    <location>
        <begin position="20"/>
        <end position="37"/>
    </location>
</feature>